<keyword evidence="1" id="KW-0472">Membrane</keyword>
<dbReference type="AlphaFoldDB" id="A0A2S7I2A7"/>
<dbReference type="InterPro" id="IPR032307">
    <property type="entry name" value="PepSY_TM-like_2"/>
</dbReference>
<feature type="transmembrane region" description="Helical" evidence="1">
    <location>
        <begin position="119"/>
        <end position="141"/>
    </location>
</feature>
<gene>
    <name evidence="2" type="ORF">C3729_12340</name>
</gene>
<dbReference type="RefSeq" id="WP_104794427.1">
    <property type="nucleotide sequence ID" value="NZ_PTPZ01000009.1"/>
</dbReference>
<feature type="transmembrane region" description="Helical" evidence="1">
    <location>
        <begin position="147"/>
        <end position="167"/>
    </location>
</feature>
<name>A0A2S7I2A7_9FLAO</name>
<dbReference type="Proteomes" id="UP000238565">
    <property type="component" value="Unassembled WGS sequence"/>
</dbReference>
<evidence type="ECO:0000313" key="2">
    <source>
        <dbReference type="EMBL" id="PPZ90704.1"/>
    </source>
</evidence>
<feature type="transmembrane region" description="Helical" evidence="1">
    <location>
        <begin position="14"/>
        <end position="35"/>
    </location>
</feature>
<keyword evidence="1" id="KW-0812">Transmembrane</keyword>
<comment type="caution">
    <text evidence="2">The sequence shown here is derived from an EMBL/GenBank/DDBJ whole genome shotgun (WGS) entry which is preliminary data.</text>
</comment>
<organism evidence="2 3">
    <name type="scientific">Cloacibacterium normanense</name>
    <dbReference type="NCBI Taxonomy" id="237258"/>
    <lineage>
        <taxon>Bacteria</taxon>
        <taxon>Pseudomonadati</taxon>
        <taxon>Bacteroidota</taxon>
        <taxon>Flavobacteriia</taxon>
        <taxon>Flavobacteriales</taxon>
        <taxon>Weeksellaceae</taxon>
    </lineage>
</organism>
<evidence type="ECO:0000256" key="1">
    <source>
        <dbReference type="SAM" id="Phobius"/>
    </source>
</evidence>
<dbReference type="EMBL" id="PTPZ01000009">
    <property type="protein sequence ID" value="PPZ90704.1"/>
    <property type="molecule type" value="Genomic_DNA"/>
</dbReference>
<dbReference type="PANTHER" id="PTHR40115:SF1">
    <property type="entry name" value="INNER MEMBRANE PROTEIN WITH PEPSY TM HELIX"/>
    <property type="match status" value="1"/>
</dbReference>
<proteinExistence type="predicted"/>
<evidence type="ECO:0000313" key="3">
    <source>
        <dbReference type="Proteomes" id="UP000238565"/>
    </source>
</evidence>
<accession>A0A2S7I2A7</accession>
<keyword evidence="1" id="KW-1133">Transmembrane helix</keyword>
<sequence>MKSTRTTMRLLHRYIGYFMAGIMAVYAISGVLLIYRDTDFLKKEKKIEKKLEANIPTDKLGKELKIKGFEVKEQKGDLIIFKEGTYNAKTGEAKYTKKELPYVLKKMTELHKSDSKHKFYLLNTIFGISLFFFVISSFWMFNPKSQIFRKGMIATVIGLVLALFLTLA</sequence>
<evidence type="ECO:0008006" key="4">
    <source>
        <dbReference type="Google" id="ProtNLM"/>
    </source>
</evidence>
<reference evidence="2 3" key="1">
    <citation type="submission" date="2018-02" db="EMBL/GenBank/DDBJ databases">
        <title>Draft genome sequence of bacterial isolates from marine environment.</title>
        <authorList>
            <person name="Singh S.K."/>
            <person name="Hill R."/>
            <person name="Major S."/>
            <person name="Cai H."/>
            <person name="Li Y."/>
        </authorList>
    </citation>
    <scope>NUCLEOTIDE SEQUENCE [LARGE SCALE GENOMIC DNA]</scope>
    <source>
        <strain evidence="2 3">IMET F</strain>
    </source>
</reference>
<dbReference type="PANTHER" id="PTHR40115">
    <property type="entry name" value="INNER MEMBRANE PROTEIN WITH PEPSY TM HELIX"/>
    <property type="match status" value="1"/>
</dbReference>
<protein>
    <recommendedName>
        <fullName evidence="4">PepSY-associated TM helix family protein</fullName>
    </recommendedName>
</protein>